<dbReference type="EMBL" id="BMAW01104572">
    <property type="protein sequence ID" value="GFT15216.1"/>
    <property type="molecule type" value="Genomic_DNA"/>
</dbReference>
<gene>
    <name evidence="2" type="ORF">NPIL_335011</name>
</gene>
<organism evidence="2 3">
    <name type="scientific">Nephila pilipes</name>
    <name type="common">Giant wood spider</name>
    <name type="synonym">Nephila maculata</name>
    <dbReference type="NCBI Taxonomy" id="299642"/>
    <lineage>
        <taxon>Eukaryota</taxon>
        <taxon>Metazoa</taxon>
        <taxon>Ecdysozoa</taxon>
        <taxon>Arthropoda</taxon>
        <taxon>Chelicerata</taxon>
        <taxon>Arachnida</taxon>
        <taxon>Araneae</taxon>
        <taxon>Araneomorphae</taxon>
        <taxon>Entelegynae</taxon>
        <taxon>Araneoidea</taxon>
        <taxon>Nephilidae</taxon>
        <taxon>Nephila</taxon>
    </lineage>
</organism>
<proteinExistence type="predicted"/>
<dbReference type="Proteomes" id="UP000887013">
    <property type="component" value="Unassembled WGS sequence"/>
</dbReference>
<keyword evidence="3" id="KW-1185">Reference proteome</keyword>
<evidence type="ECO:0000313" key="3">
    <source>
        <dbReference type="Proteomes" id="UP000887013"/>
    </source>
</evidence>
<evidence type="ECO:0000256" key="1">
    <source>
        <dbReference type="SAM" id="MobiDB-lite"/>
    </source>
</evidence>
<accession>A0A8X6TJ51</accession>
<comment type="caution">
    <text evidence="2">The sequence shown here is derived from an EMBL/GenBank/DDBJ whole genome shotgun (WGS) entry which is preliminary data.</text>
</comment>
<feature type="compositionally biased region" description="Polar residues" evidence="1">
    <location>
        <begin position="40"/>
        <end position="49"/>
    </location>
</feature>
<sequence length="136" mass="15393">MNSGSEKDCLIEEESLYKEFSSSESESDNDCLDSARDSCQIDNTSSQPSHPKFSFTENPGLKVCLGDSGDLWKISICSLILFFGKIALWIIKDCTLPVIRLRHGLLTKFLRFKNNDAFNKEFHHNLNQGKSVNFPI</sequence>
<evidence type="ECO:0000313" key="2">
    <source>
        <dbReference type="EMBL" id="GFT15216.1"/>
    </source>
</evidence>
<protein>
    <submittedName>
        <fullName evidence="2">Uncharacterized protein</fullName>
    </submittedName>
</protein>
<feature type="region of interest" description="Disordered" evidence="1">
    <location>
        <begin position="18"/>
        <end position="55"/>
    </location>
</feature>
<dbReference type="AlphaFoldDB" id="A0A8X6TJ51"/>
<name>A0A8X6TJ51_NEPPI</name>
<reference evidence="2" key="1">
    <citation type="submission" date="2020-08" db="EMBL/GenBank/DDBJ databases">
        <title>Multicomponent nature underlies the extraordinary mechanical properties of spider dragline silk.</title>
        <authorList>
            <person name="Kono N."/>
            <person name="Nakamura H."/>
            <person name="Mori M."/>
            <person name="Yoshida Y."/>
            <person name="Ohtoshi R."/>
            <person name="Malay A.D."/>
            <person name="Moran D.A.P."/>
            <person name="Tomita M."/>
            <person name="Numata K."/>
            <person name="Arakawa K."/>
        </authorList>
    </citation>
    <scope>NUCLEOTIDE SEQUENCE</scope>
</reference>